<reference evidence="1" key="1">
    <citation type="journal article" date="2020" name="Stud. Mycol.">
        <title>101 Dothideomycetes genomes: a test case for predicting lifestyles and emergence of pathogens.</title>
        <authorList>
            <person name="Haridas S."/>
            <person name="Albert R."/>
            <person name="Binder M."/>
            <person name="Bloem J."/>
            <person name="Labutti K."/>
            <person name="Salamov A."/>
            <person name="Andreopoulos B."/>
            <person name="Baker S."/>
            <person name="Barry K."/>
            <person name="Bills G."/>
            <person name="Bluhm B."/>
            <person name="Cannon C."/>
            <person name="Castanera R."/>
            <person name="Culley D."/>
            <person name="Daum C."/>
            <person name="Ezra D."/>
            <person name="Gonzalez J."/>
            <person name="Henrissat B."/>
            <person name="Kuo A."/>
            <person name="Liang C."/>
            <person name="Lipzen A."/>
            <person name="Lutzoni F."/>
            <person name="Magnuson J."/>
            <person name="Mondo S."/>
            <person name="Nolan M."/>
            <person name="Ohm R."/>
            <person name="Pangilinan J."/>
            <person name="Park H.-J."/>
            <person name="Ramirez L."/>
            <person name="Alfaro M."/>
            <person name="Sun H."/>
            <person name="Tritt A."/>
            <person name="Yoshinaga Y."/>
            <person name="Zwiers L.-H."/>
            <person name="Turgeon B."/>
            <person name="Goodwin S."/>
            <person name="Spatafora J."/>
            <person name="Crous P."/>
            <person name="Grigoriev I."/>
        </authorList>
    </citation>
    <scope>NUCLEOTIDE SEQUENCE</scope>
    <source>
        <strain evidence="1">CBS 525.71</strain>
    </source>
</reference>
<evidence type="ECO:0000313" key="1">
    <source>
        <dbReference type="EMBL" id="KAF2629998.1"/>
    </source>
</evidence>
<gene>
    <name evidence="1" type="ORF">BU25DRAFT_419649</name>
</gene>
<comment type="caution">
    <text evidence="1">The sequence shown here is derived from an EMBL/GenBank/DDBJ whole genome shotgun (WGS) entry which is preliminary data.</text>
</comment>
<dbReference type="EMBL" id="MU006708">
    <property type="protein sequence ID" value="KAF2629998.1"/>
    <property type="molecule type" value="Genomic_DNA"/>
</dbReference>
<protein>
    <submittedName>
        <fullName evidence="1">Uncharacterized protein</fullName>
    </submittedName>
</protein>
<dbReference type="Proteomes" id="UP000799754">
    <property type="component" value="Unassembled WGS sequence"/>
</dbReference>
<proteinExistence type="predicted"/>
<organism evidence="1 2">
    <name type="scientific">Macroventuria anomochaeta</name>
    <dbReference type="NCBI Taxonomy" id="301207"/>
    <lineage>
        <taxon>Eukaryota</taxon>
        <taxon>Fungi</taxon>
        <taxon>Dikarya</taxon>
        <taxon>Ascomycota</taxon>
        <taxon>Pezizomycotina</taxon>
        <taxon>Dothideomycetes</taxon>
        <taxon>Pleosporomycetidae</taxon>
        <taxon>Pleosporales</taxon>
        <taxon>Pleosporineae</taxon>
        <taxon>Didymellaceae</taxon>
        <taxon>Macroventuria</taxon>
    </lineage>
</organism>
<evidence type="ECO:0000313" key="2">
    <source>
        <dbReference type="Proteomes" id="UP000799754"/>
    </source>
</evidence>
<name>A0ACB6S7R2_9PLEO</name>
<accession>A0ACB6S7R2</accession>
<sequence>MKSLVLQGTGQSTLSSRFDLPRLHVLTEFKLFGLVFCQDNNLESVLKQQLRKLAFVDCSIILRIKSGPGTLGTHPYMRHTTPDFIHYEVDLRWSMIFTLVQASSVQKFSFGQTQCVDGQGEVVEGIEPDHHYCYNAYEFGNLTSCPFDVRTFRTIFENAAGLIKLQQSKGQKGKADETVEDHEQYPLFLKLAGARNSDVEGMKN</sequence>
<keyword evidence="2" id="KW-1185">Reference proteome</keyword>